<proteinExistence type="inferred from homology"/>
<comment type="similarity">
    <text evidence="2">Belongs to the aromatic amine dehydrogenase heavy chain family.</text>
</comment>
<dbReference type="GO" id="GO:0030058">
    <property type="term" value="F:aliphatic amine dehydrogenase activity"/>
    <property type="evidence" value="ECO:0007669"/>
    <property type="project" value="InterPro"/>
</dbReference>
<evidence type="ECO:0000256" key="1">
    <source>
        <dbReference type="ARBA" id="ARBA00004418"/>
    </source>
</evidence>
<keyword evidence="8" id="KW-1015">Disulfide bond</keyword>
<dbReference type="Gene3D" id="2.130.10.10">
    <property type="entry name" value="YVTN repeat-like/Quinoprotein amine dehydrogenase"/>
    <property type="match status" value="1"/>
</dbReference>
<dbReference type="RefSeq" id="WP_176639686.1">
    <property type="nucleotide sequence ID" value="NZ_JABXXP010000094.1"/>
</dbReference>
<feature type="disulfide bond" evidence="8">
    <location>
        <begin position="206"/>
        <end position="221"/>
    </location>
</feature>
<evidence type="ECO:0000313" key="11">
    <source>
        <dbReference type="Proteomes" id="UP000534870"/>
    </source>
</evidence>
<name>A0A7Y7IV73_9PROT</name>
<evidence type="ECO:0000256" key="4">
    <source>
        <dbReference type="ARBA" id="ARBA00022729"/>
    </source>
</evidence>
<dbReference type="InterPro" id="IPR015943">
    <property type="entry name" value="WD40/YVTN_repeat-like_dom_sf"/>
</dbReference>
<dbReference type="PANTHER" id="PTHR47197:SF3">
    <property type="entry name" value="DIHYDRO-HEME D1 DEHYDROGENASE"/>
    <property type="match status" value="1"/>
</dbReference>
<dbReference type="InterPro" id="IPR009451">
    <property type="entry name" value="Metamine_DH_Hvc"/>
</dbReference>
<comment type="subcellular location">
    <subcellularLocation>
        <location evidence="1">Periplasm</location>
    </subcellularLocation>
</comment>
<evidence type="ECO:0000256" key="2">
    <source>
        <dbReference type="ARBA" id="ARBA00010548"/>
    </source>
</evidence>
<dbReference type="InterPro" id="IPR011044">
    <property type="entry name" value="Quino_amine_DH_bsu"/>
</dbReference>
<evidence type="ECO:0000256" key="7">
    <source>
        <dbReference type="ARBA" id="ARBA00023002"/>
    </source>
</evidence>
<evidence type="ECO:0000256" key="9">
    <source>
        <dbReference type="SAM" id="MobiDB-lite"/>
    </source>
</evidence>
<accession>A0A7Y7IV73</accession>
<dbReference type="Pfam" id="PF06433">
    <property type="entry name" value="Me-amine-dh_H"/>
    <property type="match status" value="1"/>
</dbReference>
<evidence type="ECO:0000256" key="8">
    <source>
        <dbReference type="PIRSR" id="PIRSR609451-50"/>
    </source>
</evidence>
<keyword evidence="7" id="KW-0560">Oxidoreductase</keyword>
<gene>
    <name evidence="10" type="ORF">HUK84_07235</name>
</gene>
<dbReference type="Proteomes" id="UP000534870">
    <property type="component" value="Unassembled WGS sequence"/>
</dbReference>
<reference evidence="10 11" key="1">
    <citation type="submission" date="2020-06" db="EMBL/GenBank/DDBJ databases">
        <title>Description of novel acetic acid bacteria.</title>
        <authorList>
            <person name="Sombolestani A."/>
        </authorList>
    </citation>
    <scope>NUCLEOTIDE SEQUENCE [LARGE SCALE GENOMIC DNA]</scope>
    <source>
        <strain evidence="10 11">LMG 31431</strain>
    </source>
</reference>
<dbReference type="AlphaFoldDB" id="A0A7Y7IV73"/>
<dbReference type="SUPFAM" id="SSF50969">
    <property type="entry name" value="YVTN repeat-like/Quinoprotein amine dehydrogenase"/>
    <property type="match status" value="1"/>
</dbReference>
<dbReference type="GO" id="GO:0042597">
    <property type="term" value="C:periplasmic space"/>
    <property type="evidence" value="ECO:0007669"/>
    <property type="project" value="UniProtKB-SubCell"/>
</dbReference>
<comment type="caution">
    <text evidence="10">The sequence shown here is derived from an EMBL/GenBank/DDBJ whole genome shotgun (WGS) entry which is preliminary data.</text>
</comment>
<feature type="region of interest" description="Disordered" evidence="9">
    <location>
        <begin position="1"/>
        <end position="23"/>
    </location>
</feature>
<keyword evidence="5" id="KW-0574">Periplasm</keyword>
<keyword evidence="6" id="KW-0249">Electron transport</keyword>
<evidence type="ECO:0000256" key="6">
    <source>
        <dbReference type="ARBA" id="ARBA00022982"/>
    </source>
</evidence>
<sequence length="419" mass="44841">MSADRRRGTNRVPAAPVTSPRPGGPCRRIAAALAVSGLLGAAAPHDAARAADPILQTEESDIVKLSPGGPHRVLIEDAVYRHNKDGRVYVVDLDTGRLLGMVQAAYNANVAADPAGRSFYVAETTWERGNRGKRHDMLVAYDPLTLLPTMDLDLSSRALITPKKPDLAVSADGHYIYVYDTSPTNSVHVVDAAKKTEIQTVDVPGCGLIFPWGPAGFTSVCGDGSLANVQLDAAGKPALTHTASFFVPDRDPVYEHSPQVAASGHVWFISYSGLVYDARLGAQTSVAAPWSIQAAAGLKPASDARAPFDIAWRPGGWQLAAVRARDSHLFILMHKGTFWTHKDPGTELWELDLPSHKLVRRIRLAKPSTMVGVTQDSDSRIMLTDEAGDLNVLNGADGKPVRTIKALGDAIIFTVAPGE</sequence>
<keyword evidence="3" id="KW-0813">Transport</keyword>
<keyword evidence="4" id="KW-0732">Signal</keyword>
<dbReference type="EMBL" id="JABXXP010000094">
    <property type="protein sequence ID" value="NVN10939.1"/>
    <property type="molecule type" value="Genomic_DNA"/>
</dbReference>
<dbReference type="PANTHER" id="PTHR47197">
    <property type="entry name" value="PROTEIN NIRF"/>
    <property type="match status" value="1"/>
</dbReference>
<evidence type="ECO:0000313" key="10">
    <source>
        <dbReference type="EMBL" id="NVN10939.1"/>
    </source>
</evidence>
<evidence type="ECO:0000256" key="5">
    <source>
        <dbReference type="ARBA" id="ARBA00022764"/>
    </source>
</evidence>
<organism evidence="10 11">
    <name type="scientific">Nguyenibacter vanlangensis</name>
    <dbReference type="NCBI Taxonomy" id="1216886"/>
    <lineage>
        <taxon>Bacteria</taxon>
        <taxon>Pseudomonadati</taxon>
        <taxon>Pseudomonadota</taxon>
        <taxon>Alphaproteobacteria</taxon>
        <taxon>Acetobacterales</taxon>
        <taxon>Acetobacteraceae</taxon>
        <taxon>Nguyenibacter</taxon>
    </lineage>
</organism>
<evidence type="ECO:0000256" key="3">
    <source>
        <dbReference type="ARBA" id="ARBA00022448"/>
    </source>
</evidence>
<protein>
    <submittedName>
        <fullName evidence="10">Amine dehydrogenase</fullName>
    </submittedName>
</protein>
<dbReference type="InterPro" id="IPR051200">
    <property type="entry name" value="Host-pathogen_enzymatic-act"/>
</dbReference>